<dbReference type="EMBL" id="KZ613469">
    <property type="protein sequence ID" value="PMD26021.1"/>
    <property type="molecule type" value="Genomic_DNA"/>
</dbReference>
<keyword evidence="6" id="KW-1185">Reference proteome</keyword>
<dbReference type="InterPro" id="IPR036291">
    <property type="entry name" value="NAD(P)-bd_dom_sf"/>
</dbReference>
<dbReference type="InterPro" id="IPR002347">
    <property type="entry name" value="SDR_fam"/>
</dbReference>
<evidence type="ECO:0000313" key="6">
    <source>
        <dbReference type="Proteomes" id="UP000235672"/>
    </source>
</evidence>
<evidence type="ECO:0000313" key="5">
    <source>
        <dbReference type="EMBL" id="PMD26021.1"/>
    </source>
</evidence>
<dbReference type="OrthoDB" id="1669814at2759"/>
<dbReference type="PRINTS" id="PR00080">
    <property type="entry name" value="SDRFAMILY"/>
</dbReference>
<comment type="similarity">
    <text evidence="1 4">Belongs to the short-chain dehydrogenases/reductases (SDR) family.</text>
</comment>
<dbReference type="PRINTS" id="PR00081">
    <property type="entry name" value="GDHRDH"/>
</dbReference>
<dbReference type="Pfam" id="PF13561">
    <property type="entry name" value="adh_short_C2"/>
    <property type="match status" value="1"/>
</dbReference>
<evidence type="ECO:0000256" key="3">
    <source>
        <dbReference type="ARBA" id="ARBA00023002"/>
    </source>
</evidence>
<evidence type="ECO:0000256" key="4">
    <source>
        <dbReference type="RuleBase" id="RU000363"/>
    </source>
</evidence>
<reference evidence="5 6" key="1">
    <citation type="submission" date="2016-05" db="EMBL/GenBank/DDBJ databases">
        <title>A degradative enzymes factory behind the ericoid mycorrhizal symbiosis.</title>
        <authorList>
            <consortium name="DOE Joint Genome Institute"/>
            <person name="Martino E."/>
            <person name="Morin E."/>
            <person name="Grelet G."/>
            <person name="Kuo A."/>
            <person name="Kohler A."/>
            <person name="Daghino S."/>
            <person name="Barry K."/>
            <person name="Choi C."/>
            <person name="Cichocki N."/>
            <person name="Clum A."/>
            <person name="Copeland A."/>
            <person name="Hainaut M."/>
            <person name="Haridas S."/>
            <person name="Labutti K."/>
            <person name="Lindquist E."/>
            <person name="Lipzen A."/>
            <person name="Khouja H.-R."/>
            <person name="Murat C."/>
            <person name="Ohm R."/>
            <person name="Olson A."/>
            <person name="Spatafora J."/>
            <person name="Veneault-Fourrey C."/>
            <person name="Henrissat B."/>
            <person name="Grigoriev I."/>
            <person name="Martin F."/>
            <person name="Perotto S."/>
        </authorList>
    </citation>
    <scope>NUCLEOTIDE SEQUENCE [LARGE SCALE GENOMIC DNA]</scope>
    <source>
        <strain evidence="5 6">UAMH 7357</strain>
    </source>
</reference>
<dbReference type="SUPFAM" id="SSF51735">
    <property type="entry name" value="NAD(P)-binding Rossmann-fold domains"/>
    <property type="match status" value="1"/>
</dbReference>
<evidence type="ECO:0000256" key="1">
    <source>
        <dbReference type="ARBA" id="ARBA00006484"/>
    </source>
</evidence>
<keyword evidence="2" id="KW-0521">NADP</keyword>
<name>A0A2J6QIC5_9HELO</name>
<accession>A0A2J6QIC5</accession>
<dbReference type="Pfam" id="PF00106">
    <property type="entry name" value="adh_short"/>
    <property type="match status" value="1"/>
</dbReference>
<dbReference type="PANTHER" id="PTHR24321:SF8">
    <property type="entry name" value="ESTRADIOL 17-BETA-DEHYDROGENASE 8-RELATED"/>
    <property type="match status" value="1"/>
</dbReference>
<sequence>MSTDFKGKVIAITGAASGIAFATSKLLAERGAILAMADRNEKLLDTAVSELKSSGATVTGSGEYIHCGLSFQISNLTSSLVLDVRDAAAVESWIQATVKEHGKLDGAANLAGVIGPTIGITGIEDIPLSEFDFIIDVNLKGVFNCLRAELKAMHEKIKAGDQKLGSIVNAASIAGLTAMSKNPAYITSKHAVVGLTRAAAKECGGGGVRVNAIAPGVIDTPMVRGAGSTEGSMDGAIRMTPMHRIGQPEEVAEVICWLLCERSSYVTGIVHPVDGGWTA</sequence>
<organism evidence="5 6">
    <name type="scientific">Hyaloscypha hepaticicola</name>
    <dbReference type="NCBI Taxonomy" id="2082293"/>
    <lineage>
        <taxon>Eukaryota</taxon>
        <taxon>Fungi</taxon>
        <taxon>Dikarya</taxon>
        <taxon>Ascomycota</taxon>
        <taxon>Pezizomycotina</taxon>
        <taxon>Leotiomycetes</taxon>
        <taxon>Helotiales</taxon>
        <taxon>Hyaloscyphaceae</taxon>
        <taxon>Hyaloscypha</taxon>
    </lineage>
</organism>
<protein>
    <submittedName>
        <fullName evidence="5">NAD(P)-binding protein</fullName>
    </submittedName>
</protein>
<keyword evidence="3" id="KW-0560">Oxidoreductase</keyword>
<evidence type="ECO:0000256" key="2">
    <source>
        <dbReference type="ARBA" id="ARBA00022857"/>
    </source>
</evidence>
<gene>
    <name evidence="5" type="ORF">NA56DRAFT_564493</name>
</gene>
<dbReference type="CDD" id="cd05233">
    <property type="entry name" value="SDR_c"/>
    <property type="match status" value="1"/>
</dbReference>
<dbReference type="Proteomes" id="UP000235672">
    <property type="component" value="Unassembled WGS sequence"/>
</dbReference>
<dbReference type="STRING" id="1745343.A0A2J6QIC5"/>
<dbReference type="PANTHER" id="PTHR24321">
    <property type="entry name" value="DEHYDROGENASES, SHORT CHAIN"/>
    <property type="match status" value="1"/>
</dbReference>
<dbReference type="FunFam" id="3.40.50.720:FF:000084">
    <property type="entry name" value="Short-chain dehydrogenase reductase"/>
    <property type="match status" value="1"/>
</dbReference>
<dbReference type="AlphaFoldDB" id="A0A2J6QIC5"/>
<proteinExistence type="inferred from homology"/>
<dbReference type="GO" id="GO:0009688">
    <property type="term" value="P:abscisic acid biosynthetic process"/>
    <property type="evidence" value="ECO:0007669"/>
    <property type="project" value="UniProtKB-ARBA"/>
</dbReference>
<dbReference type="GO" id="GO:0016491">
    <property type="term" value="F:oxidoreductase activity"/>
    <property type="evidence" value="ECO:0007669"/>
    <property type="project" value="UniProtKB-KW"/>
</dbReference>
<dbReference type="Gene3D" id="3.40.50.720">
    <property type="entry name" value="NAD(P)-binding Rossmann-like Domain"/>
    <property type="match status" value="1"/>
</dbReference>